<keyword evidence="2" id="KW-0808">Transferase</keyword>
<reference evidence="2 3" key="1">
    <citation type="journal article" date="2019" name="Environ. Microbiol.">
        <title>An active ?-lactamase is a part of an orchestrated cell wall stress resistance network of Bacillus subtilis and related rhizosphere species.</title>
        <authorList>
            <person name="Bucher T."/>
            <person name="Keren-Paz A."/>
            <person name="Hausser J."/>
            <person name="Olender T."/>
            <person name="Cytryn E."/>
            <person name="Kolodkin-Gal I."/>
        </authorList>
    </citation>
    <scope>NUCLEOTIDE SEQUENCE [LARGE SCALE GENOMIC DNA]</scope>
    <source>
        <strain evidence="2 3">I32</strain>
    </source>
</reference>
<keyword evidence="2" id="KW-0548">Nucleotidyltransferase</keyword>
<comment type="caution">
    <text evidence="2">The sequence shown here is derived from an EMBL/GenBank/DDBJ whole genome shotgun (WGS) entry which is preliminary data.</text>
</comment>
<dbReference type="InterPro" id="IPR050237">
    <property type="entry name" value="ATP-dep_AMP-bd_enzyme"/>
</dbReference>
<feature type="domain" description="AMP-dependent synthetase/ligase" evidence="1">
    <location>
        <begin position="31"/>
        <end position="94"/>
    </location>
</feature>
<dbReference type="InterPro" id="IPR000873">
    <property type="entry name" value="AMP-dep_synth/lig_dom"/>
</dbReference>
<keyword evidence="2" id="KW-0436">Ligase</keyword>
<sequence length="95" mass="10925">MLVGYTEWPKEFADRYREEGCWLGETFGGVLRERAEKYGDQIAVVSGKKHITYSELNKKVDRLAAGLLNLGIKKEDRVVIQLPNIIEFFEICFAL</sequence>
<dbReference type="GO" id="GO:0016874">
    <property type="term" value="F:ligase activity"/>
    <property type="evidence" value="ECO:0007669"/>
    <property type="project" value="UniProtKB-KW"/>
</dbReference>
<dbReference type="GO" id="GO:0016779">
    <property type="term" value="F:nucleotidyltransferase activity"/>
    <property type="evidence" value="ECO:0007669"/>
    <property type="project" value="UniProtKB-KW"/>
</dbReference>
<name>A0A9X9A210_BACCE</name>
<dbReference type="SUPFAM" id="SSF56801">
    <property type="entry name" value="Acetyl-CoA synthetase-like"/>
    <property type="match status" value="1"/>
</dbReference>
<dbReference type="Proteomes" id="UP000308444">
    <property type="component" value="Unassembled WGS sequence"/>
</dbReference>
<feature type="non-terminal residue" evidence="2">
    <location>
        <position position="95"/>
    </location>
</feature>
<evidence type="ECO:0000313" key="3">
    <source>
        <dbReference type="Proteomes" id="UP000308444"/>
    </source>
</evidence>
<proteinExistence type="predicted"/>
<dbReference type="AlphaFoldDB" id="A0A9X9A210"/>
<dbReference type="PANTHER" id="PTHR43767">
    <property type="entry name" value="LONG-CHAIN-FATTY-ACID--COA LIGASE"/>
    <property type="match status" value="1"/>
</dbReference>
<accession>A0A9X9A210</accession>
<dbReference type="Pfam" id="PF00501">
    <property type="entry name" value="AMP-binding"/>
    <property type="match status" value="1"/>
</dbReference>
<organism evidence="2 3">
    <name type="scientific">Bacillus cereus</name>
    <dbReference type="NCBI Taxonomy" id="1396"/>
    <lineage>
        <taxon>Bacteria</taxon>
        <taxon>Bacillati</taxon>
        <taxon>Bacillota</taxon>
        <taxon>Bacilli</taxon>
        <taxon>Bacillales</taxon>
        <taxon>Bacillaceae</taxon>
        <taxon>Bacillus</taxon>
        <taxon>Bacillus cereus group</taxon>
    </lineage>
</organism>
<dbReference type="EC" id="2.7.7.58" evidence="2"/>
<dbReference type="PANTHER" id="PTHR43767:SF1">
    <property type="entry name" value="NONRIBOSOMAL PEPTIDE SYNTHASE PES1 (EUROFUNG)-RELATED"/>
    <property type="match status" value="1"/>
</dbReference>
<dbReference type="Gene3D" id="3.40.50.980">
    <property type="match status" value="1"/>
</dbReference>
<evidence type="ECO:0000259" key="1">
    <source>
        <dbReference type="Pfam" id="PF00501"/>
    </source>
</evidence>
<protein>
    <submittedName>
        <fullName evidence="2">2,3-dihydroxybenzoate-AMP ligase</fullName>
        <ecNumber evidence="2">2.7.7.58</ecNumber>
    </submittedName>
</protein>
<dbReference type="EMBL" id="SZOH01003500">
    <property type="protein sequence ID" value="TKI90220.1"/>
    <property type="molecule type" value="Genomic_DNA"/>
</dbReference>
<evidence type="ECO:0000313" key="2">
    <source>
        <dbReference type="EMBL" id="TKI90220.1"/>
    </source>
</evidence>
<gene>
    <name evidence="2" type="primary">entE</name>
    <name evidence="2" type="ORF">FC695_34710</name>
</gene>